<comment type="caution">
    <text evidence="1">The sequence shown here is derived from an EMBL/GenBank/DDBJ whole genome shotgun (WGS) entry which is preliminary data.</text>
</comment>
<protein>
    <submittedName>
        <fullName evidence="1">Uncharacterized protein</fullName>
    </submittedName>
</protein>
<organism evidence="1 2">
    <name type="scientific">Actinokineospora diospyrosa</name>
    <dbReference type="NCBI Taxonomy" id="103728"/>
    <lineage>
        <taxon>Bacteria</taxon>
        <taxon>Bacillati</taxon>
        <taxon>Actinomycetota</taxon>
        <taxon>Actinomycetes</taxon>
        <taxon>Pseudonocardiales</taxon>
        <taxon>Pseudonocardiaceae</taxon>
        <taxon>Actinokineospora</taxon>
    </lineage>
</organism>
<evidence type="ECO:0000313" key="2">
    <source>
        <dbReference type="Proteomes" id="UP001205185"/>
    </source>
</evidence>
<dbReference type="Proteomes" id="UP001205185">
    <property type="component" value="Unassembled WGS sequence"/>
</dbReference>
<sequence length="51" mass="5724">MGEQVTAIHLERVRPDYSIIDTGRDHPTPALHWQAAAPCAQRQQPDRMTSA</sequence>
<accession>A0ABT1ILQ8</accession>
<keyword evidence="2" id="KW-1185">Reference proteome</keyword>
<evidence type="ECO:0000313" key="1">
    <source>
        <dbReference type="EMBL" id="MCP2273136.1"/>
    </source>
</evidence>
<proteinExistence type="predicted"/>
<reference evidence="1 2" key="1">
    <citation type="submission" date="2022-06" db="EMBL/GenBank/DDBJ databases">
        <title>Genomic Encyclopedia of Archaeal and Bacterial Type Strains, Phase II (KMG-II): from individual species to whole genera.</title>
        <authorList>
            <person name="Goeker M."/>
        </authorList>
    </citation>
    <scope>NUCLEOTIDE SEQUENCE [LARGE SCALE GENOMIC DNA]</scope>
    <source>
        <strain evidence="1 2">DSM 44255</strain>
    </source>
</reference>
<name>A0ABT1ILQ8_9PSEU</name>
<dbReference type="EMBL" id="JAMTCO010000015">
    <property type="protein sequence ID" value="MCP2273136.1"/>
    <property type="molecule type" value="Genomic_DNA"/>
</dbReference>
<gene>
    <name evidence="1" type="ORF">LV75_005662</name>
</gene>